<protein>
    <submittedName>
        <fullName evidence="1">Uncharacterized protein</fullName>
    </submittedName>
</protein>
<comment type="caution">
    <text evidence="1">The sequence shown here is derived from an EMBL/GenBank/DDBJ whole genome shotgun (WGS) entry which is preliminary data.</text>
</comment>
<dbReference type="Proteomes" id="UP000256980">
    <property type="component" value="Unassembled WGS sequence"/>
</dbReference>
<accession>A0A3D9H364</accession>
<evidence type="ECO:0000313" key="2">
    <source>
        <dbReference type="Proteomes" id="UP000256980"/>
    </source>
</evidence>
<reference evidence="1 2" key="1">
    <citation type="submission" date="2018-07" db="EMBL/GenBank/DDBJ databases">
        <title>Genomic Encyclopedia of Type Strains, Phase III (KMG-III): the genomes of soil and plant-associated and newly described type strains.</title>
        <authorList>
            <person name="Whitman W."/>
        </authorList>
    </citation>
    <scope>NUCLEOTIDE SEQUENCE [LARGE SCALE GENOMIC DNA]</scope>
    <source>
        <strain evidence="1 2">CECT 7946</strain>
    </source>
</reference>
<name>A0A3D9H364_9FLAO</name>
<proteinExistence type="predicted"/>
<gene>
    <name evidence="1" type="ORF">DFQ10_105211</name>
</gene>
<organism evidence="1 2">
    <name type="scientific">Winogradskyella eximia</name>
    <dbReference type="NCBI Taxonomy" id="262006"/>
    <lineage>
        <taxon>Bacteria</taxon>
        <taxon>Pseudomonadati</taxon>
        <taxon>Bacteroidota</taxon>
        <taxon>Flavobacteriia</taxon>
        <taxon>Flavobacteriales</taxon>
        <taxon>Flavobacteriaceae</taxon>
        <taxon>Winogradskyella</taxon>
    </lineage>
</organism>
<sequence length="126" mass="14643">MKISTLVITSLLMVLIVFNSTRVSLTYAYYKLDPIGFVENLCENKDKPQLQCNGKCQLMKVAESQNSDQNTPESIIDFKELILYPSPNTSFQLTKYTPIRRQYFSSHYLNLYTFNNTNDCFHPPRV</sequence>
<keyword evidence="2" id="KW-1185">Reference proteome</keyword>
<dbReference type="OrthoDB" id="980645at2"/>
<dbReference type="EMBL" id="QRDV01000005">
    <property type="protein sequence ID" value="RED43611.1"/>
    <property type="molecule type" value="Genomic_DNA"/>
</dbReference>
<evidence type="ECO:0000313" key="1">
    <source>
        <dbReference type="EMBL" id="RED43611.1"/>
    </source>
</evidence>
<dbReference type="AlphaFoldDB" id="A0A3D9H364"/>
<dbReference type="RefSeq" id="WP_115817704.1">
    <property type="nucleotide sequence ID" value="NZ_QRDV01000005.1"/>
</dbReference>